<evidence type="ECO:0000256" key="1">
    <source>
        <dbReference type="ARBA" id="ARBA00023002"/>
    </source>
</evidence>
<proteinExistence type="predicted"/>
<sequence length="319" mass="35627">MQKRQLGKSDLHITPIGFGAWAIGGSGWAYAWGHQDDQQSIHSIHRALDLGINWIDTAAVYGLGHSEEVVASALQGRSNRPYLFTKCSLVWDAKGQVHNELSPDSIRRECEASLRRLKVDAIDLYQVHWPLAEDSLEGIEAGWTAMAELQRQGKVRWIGVSNFNSKQMALAQRIAPITSLQPPYSLIHRDIEADILPFCERNNIGVIGYSPMASGLLTGSMTRERVAAFPQDDWRRRSSDFQEPNLSRHLALVDRLREIGARHGRSPAEVAIAWTLRLPAVTAAIVGARSAEQVQGFIGAMDFRLSPTEQKEIEDFLRQ</sequence>
<dbReference type="PANTHER" id="PTHR43364:SF4">
    <property type="entry name" value="NAD(P)-LINKED OXIDOREDUCTASE SUPERFAMILY PROTEIN"/>
    <property type="match status" value="1"/>
</dbReference>
<dbReference type="PROSITE" id="PS00062">
    <property type="entry name" value="ALDOKETO_REDUCTASE_2"/>
    <property type="match status" value="1"/>
</dbReference>
<dbReference type="InterPro" id="IPR036812">
    <property type="entry name" value="NAD(P)_OxRdtase_dom_sf"/>
</dbReference>
<dbReference type="InterPro" id="IPR023210">
    <property type="entry name" value="NADP_OxRdtase_dom"/>
</dbReference>
<name>A0ABU5H1U8_9BACT</name>
<feature type="domain" description="NADP-dependent oxidoreductase" evidence="2">
    <location>
        <begin position="15"/>
        <end position="316"/>
    </location>
</feature>
<dbReference type="InterPro" id="IPR020471">
    <property type="entry name" value="AKR"/>
</dbReference>
<dbReference type="EMBL" id="JAXIVS010000004">
    <property type="protein sequence ID" value="MDY7227432.1"/>
    <property type="molecule type" value="Genomic_DNA"/>
</dbReference>
<evidence type="ECO:0000313" key="3">
    <source>
        <dbReference type="EMBL" id="MDY7227432.1"/>
    </source>
</evidence>
<protein>
    <submittedName>
        <fullName evidence="3">Aldo/keto reductase</fullName>
    </submittedName>
</protein>
<dbReference type="InterPro" id="IPR050523">
    <property type="entry name" value="AKR_Detox_Biosynth"/>
</dbReference>
<reference evidence="3 4" key="1">
    <citation type="submission" date="2023-12" db="EMBL/GenBank/DDBJ databases">
        <title>the genome sequence of Hyalangium sp. s54d21.</title>
        <authorList>
            <person name="Zhang X."/>
        </authorList>
    </citation>
    <scope>NUCLEOTIDE SEQUENCE [LARGE SCALE GENOMIC DNA]</scope>
    <source>
        <strain evidence="4">s54d21</strain>
    </source>
</reference>
<keyword evidence="4" id="KW-1185">Reference proteome</keyword>
<dbReference type="Proteomes" id="UP001291309">
    <property type="component" value="Unassembled WGS sequence"/>
</dbReference>
<dbReference type="Pfam" id="PF00248">
    <property type="entry name" value="Aldo_ket_red"/>
    <property type="match status" value="1"/>
</dbReference>
<evidence type="ECO:0000313" key="4">
    <source>
        <dbReference type="Proteomes" id="UP001291309"/>
    </source>
</evidence>
<evidence type="ECO:0000259" key="2">
    <source>
        <dbReference type="Pfam" id="PF00248"/>
    </source>
</evidence>
<gene>
    <name evidence="3" type="ORF">SYV04_13555</name>
</gene>
<dbReference type="SUPFAM" id="SSF51430">
    <property type="entry name" value="NAD(P)-linked oxidoreductase"/>
    <property type="match status" value="1"/>
</dbReference>
<dbReference type="CDD" id="cd19102">
    <property type="entry name" value="AKR_unchar"/>
    <property type="match status" value="1"/>
</dbReference>
<dbReference type="RefSeq" id="WP_321546156.1">
    <property type="nucleotide sequence ID" value="NZ_JAXIVS010000004.1"/>
</dbReference>
<comment type="caution">
    <text evidence="3">The sequence shown here is derived from an EMBL/GenBank/DDBJ whole genome shotgun (WGS) entry which is preliminary data.</text>
</comment>
<organism evidence="3 4">
    <name type="scientific">Hyalangium rubrum</name>
    <dbReference type="NCBI Taxonomy" id="3103134"/>
    <lineage>
        <taxon>Bacteria</taxon>
        <taxon>Pseudomonadati</taxon>
        <taxon>Myxococcota</taxon>
        <taxon>Myxococcia</taxon>
        <taxon>Myxococcales</taxon>
        <taxon>Cystobacterineae</taxon>
        <taxon>Archangiaceae</taxon>
        <taxon>Hyalangium</taxon>
    </lineage>
</organism>
<dbReference type="Gene3D" id="3.20.20.100">
    <property type="entry name" value="NADP-dependent oxidoreductase domain"/>
    <property type="match status" value="1"/>
</dbReference>
<dbReference type="PRINTS" id="PR00069">
    <property type="entry name" value="ALDKETRDTASE"/>
</dbReference>
<dbReference type="InterPro" id="IPR018170">
    <property type="entry name" value="Aldo/ket_reductase_CS"/>
</dbReference>
<dbReference type="PANTHER" id="PTHR43364">
    <property type="entry name" value="NADH-SPECIFIC METHYLGLYOXAL REDUCTASE-RELATED"/>
    <property type="match status" value="1"/>
</dbReference>
<keyword evidence="1" id="KW-0560">Oxidoreductase</keyword>
<accession>A0ABU5H1U8</accession>